<proteinExistence type="predicted"/>
<reference evidence="1" key="1">
    <citation type="submission" date="2020-10" db="EMBL/GenBank/DDBJ databases">
        <authorList>
            <person name="Gilroy R."/>
        </authorList>
    </citation>
    <scope>NUCLEOTIDE SEQUENCE</scope>
    <source>
        <strain evidence="1">CHK180-2868</strain>
    </source>
</reference>
<evidence type="ECO:0000313" key="2">
    <source>
        <dbReference type="Proteomes" id="UP000824250"/>
    </source>
</evidence>
<evidence type="ECO:0000313" key="1">
    <source>
        <dbReference type="EMBL" id="HIR06470.1"/>
    </source>
</evidence>
<dbReference type="Proteomes" id="UP000824250">
    <property type="component" value="Unassembled WGS sequence"/>
</dbReference>
<sequence length="312" mass="35026">MISVTLYWNNICILHRQELVFLERIRQSLASRGIDLTITCFGLGYGRHMSEYLRSPDAPLPDLVVSTDLEVFEDSRIFRRLEASGLYPLNSLLPAAKDRLLRPLFRQDELLPYLAIPLVFFGRKDFLAAAAVSSLDRLVETRTRLALGGIRNSALKTVAKALWESGGPRFVREFLSCCHAAEMPVQAFHLVQTDVLPLSLVPSVYALRADGEHRAALWPDDGAIAVPSYICARTSIPKDAALTVIEALRSPEIFRFYRESGQLICCDPSSRQQPALLPENGFLRLPSRDFLKSLPPEDFDALYQEFFPLTAS</sequence>
<comment type="caution">
    <text evidence="1">The sequence shown here is derived from an EMBL/GenBank/DDBJ whole genome shotgun (WGS) entry which is preliminary data.</text>
</comment>
<gene>
    <name evidence="1" type="ORF">IAB28_11000</name>
</gene>
<dbReference type="AlphaFoldDB" id="A0A9D1A6N4"/>
<organism evidence="1 2">
    <name type="scientific">Candidatus Copromonas faecavium</name>
    <name type="common">nom. illeg.</name>
    <dbReference type="NCBI Taxonomy" id="2840740"/>
    <lineage>
        <taxon>Bacteria</taxon>
        <taxon>Bacillati</taxon>
        <taxon>Bacillota</taxon>
        <taxon>Clostridia</taxon>
        <taxon>Lachnospirales</taxon>
        <taxon>Lachnospiraceae</taxon>
        <taxon>Candidatus Copromonas (nom. illeg.)</taxon>
    </lineage>
</organism>
<dbReference type="SUPFAM" id="SSF53850">
    <property type="entry name" value="Periplasmic binding protein-like II"/>
    <property type="match status" value="1"/>
</dbReference>
<name>A0A9D1A6N4_9FIRM</name>
<accession>A0A9D1A6N4</accession>
<reference evidence="1" key="2">
    <citation type="journal article" date="2021" name="PeerJ">
        <title>Extensive microbial diversity within the chicken gut microbiome revealed by metagenomics and culture.</title>
        <authorList>
            <person name="Gilroy R."/>
            <person name="Ravi A."/>
            <person name="Getino M."/>
            <person name="Pursley I."/>
            <person name="Horton D.L."/>
            <person name="Alikhan N.F."/>
            <person name="Baker D."/>
            <person name="Gharbi K."/>
            <person name="Hall N."/>
            <person name="Watson M."/>
            <person name="Adriaenssens E.M."/>
            <person name="Foster-Nyarko E."/>
            <person name="Jarju S."/>
            <person name="Secka A."/>
            <person name="Antonio M."/>
            <person name="Oren A."/>
            <person name="Chaudhuri R.R."/>
            <person name="La Ragione R."/>
            <person name="Hildebrand F."/>
            <person name="Pallen M.J."/>
        </authorList>
    </citation>
    <scope>NUCLEOTIDE SEQUENCE</scope>
    <source>
        <strain evidence="1">CHK180-2868</strain>
    </source>
</reference>
<protein>
    <submittedName>
        <fullName evidence="1">ABC transporter substrate-binding protein</fullName>
    </submittedName>
</protein>
<dbReference type="EMBL" id="DVGC01000063">
    <property type="protein sequence ID" value="HIR06470.1"/>
    <property type="molecule type" value="Genomic_DNA"/>
</dbReference>